<evidence type="ECO:0000256" key="2">
    <source>
        <dbReference type="ARBA" id="ARBA00022692"/>
    </source>
</evidence>
<dbReference type="HOGENOM" id="CLU_008455_13_2_1"/>
<evidence type="ECO:0000256" key="1">
    <source>
        <dbReference type="ARBA" id="ARBA00004141"/>
    </source>
</evidence>
<feature type="transmembrane region" description="Helical" evidence="5">
    <location>
        <begin position="259"/>
        <end position="278"/>
    </location>
</feature>
<dbReference type="InterPro" id="IPR036259">
    <property type="entry name" value="MFS_trans_sf"/>
</dbReference>
<dbReference type="OrthoDB" id="5215911at2759"/>
<dbReference type="InterPro" id="IPR011701">
    <property type="entry name" value="MFS"/>
</dbReference>
<dbReference type="Proteomes" id="UP000001997">
    <property type="component" value="Unassembled WGS sequence"/>
</dbReference>
<dbReference type="VEuPathDB" id="FungiDB:PGUG_05300"/>
<dbReference type="PANTHER" id="PTHR23502:SF34">
    <property type="entry name" value="PROTEIN HOL1"/>
    <property type="match status" value="1"/>
</dbReference>
<feature type="transmembrane region" description="Helical" evidence="5">
    <location>
        <begin position="324"/>
        <end position="343"/>
    </location>
</feature>
<organism evidence="6 7">
    <name type="scientific">Meyerozyma guilliermondii (strain ATCC 6260 / CBS 566 / DSM 6381 / JCM 1539 / NBRC 10279 / NRRL Y-324)</name>
    <name type="common">Yeast</name>
    <name type="synonym">Candida guilliermondii</name>
    <dbReference type="NCBI Taxonomy" id="294746"/>
    <lineage>
        <taxon>Eukaryota</taxon>
        <taxon>Fungi</taxon>
        <taxon>Dikarya</taxon>
        <taxon>Ascomycota</taxon>
        <taxon>Saccharomycotina</taxon>
        <taxon>Pichiomycetes</taxon>
        <taxon>Debaryomycetaceae</taxon>
        <taxon>Meyerozyma</taxon>
    </lineage>
</organism>
<dbReference type="PANTHER" id="PTHR23502">
    <property type="entry name" value="MAJOR FACILITATOR SUPERFAMILY"/>
    <property type="match status" value="1"/>
</dbReference>
<evidence type="ECO:0000313" key="7">
    <source>
        <dbReference type="Proteomes" id="UP000001997"/>
    </source>
</evidence>
<feature type="transmembrane region" description="Helical" evidence="5">
    <location>
        <begin position="217"/>
        <end position="238"/>
    </location>
</feature>
<keyword evidence="2 5" id="KW-0812">Transmembrane</keyword>
<dbReference type="AlphaFoldDB" id="A5DPU9"/>
<dbReference type="OMA" id="NGSFILM"/>
<reference evidence="6 7" key="1">
    <citation type="journal article" date="2009" name="Nature">
        <title>Evolution of pathogenicity and sexual reproduction in eight Candida genomes.</title>
        <authorList>
            <person name="Butler G."/>
            <person name="Rasmussen M.D."/>
            <person name="Lin M.F."/>
            <person name="Santos M.A."/>
            <person name="Sakthikumar S."/>
            <person name="Munro C.A."/>
            <person name="Rheinbay E."/>
            <person name="Grabherr M."/>
            <person name="Forche A."/>
            <person name="Reedy J.L."/>
            <person name="Agrafioti I."/>
            <person name="Arnaud M.B."/>
            <person name="Bates S."/>
            <person name="Brown A.J."/>
            <person name="Brunke S."/>
            <person name="Costanzo M.C."/>
            <person name="Fitzpatrick D.A."/>
            <person name="de Groot P.W."/>
            <person name="Harris D."/>
            <person name="Hoyer L.L."/>
            <person name="Hube B."/>
            <person name="Klis F.M."/>
            <person name="Kodira C."/>
            <person name="Lennard N."/>
            <person name="Logue M.E."/>
            <person name="Martin R."/>
            <person name="Neiman A.M."/>
            <person name="Nikolaou E."/>
            <person name="Quail M.A."/>
            <person name="Quinn J."/>
            <person name="Santos M.C."/>
            <person name="Schmitzberger F.F."/>
            <person name="Sherlock G."/>
            <person name="Shah P."/>
            <person name="Silverstein K.A."/>
            <person name="Skrzypek M.S."/>
            <person name="Soll D."/>
            <person name="Staggs R."/>
            <person name="Stansfield I."/>
            <person name="Stumpf M.P."/>
            <person name="Sudbery P.E."/>
            <person name="Srikantha T."/>
            <person name="Zeng Q."/>
            <person name="Berman J."/>
            <person name="Berriman M."/>
            <person name="Heitman J."/>
            <person name="Gow N.A."/>
            <person name="Lorenz M.C."/>
            <person name="Birren B.W."/>
            <person name="Kellis M."/>
            <person name="Cuomo C.A."/>
        </authorList>
    </citation>
    <scope>NUCLEOTIDE SEQUENCE [LARGE SCALE GENOMIC DNA]</scope>
    <source>
        <strain evidence="7">ATCC 6260 / CBS 566 / DSM 6381 / JCM 1539 / NBRC 10279 / NRRL Y-324</strain>
    </source>
</reference>
<feature type="transmembrane region" description="Helical" evidence="5">
    <location>
        <begin position="284"/>
        <end position="312"/>
    </location>
</feature>
<dbReference type="eggNOG" id="KOG0255">
    <property type="taxonomic scope" value="Eukaryota"/>
</dbReference>
<keyword evidence="4 5" id="KW-0472">Membrane</keyword>
<evidence type="ECO:0000256" key="4">
    <source>
        <dbReference type="ARBA" id="ARBA00023136"/>
    </source>
</evidence>
<dbReference type="GO" id="GO:0000324">
    <property type="term" value="C:fungal-type vacuole"/>
    <property type="evidence" value="ECO:0007669"/>
    <property type="project" value="TreeGrafter"/>
</dbReference>
<dbReference type="SUPFAM" id="SSF103473">
    <property type="entry name" value="MFS general substrate transporter"/>
    <property type="match status" value="1"/>
</dbReference>
<evidence type="ECO:0000313" key="6">
    <source>
        <dbReference type="EMBL" id="EDK41202.2"/>
    </source>
</evidence>
<feature type="transmembrane region" description="Helical" evidence="5">
    <location>
        <begin position="171"/>
        <end position="197"/>
    </location>
</feature>
<feature type="transmembrane region" description="Helical" evidence="5">
    <location>
        <begin position="61"/>
        <end position="79"/>
    </location>
</feature>
<dbReference type="RefSeq" id="XP_001482280.2">
    <property type="nucleotide sequence ID" value="XM_001482230.1"/>
</dbReference>
<dbReference type="GO" id="GO:0005886">
    <property type="term" value="C:plasma membrane"/>
    <property type="evidence" value="ECO:0007669"/>
    <property type="project" value="TreeGrafter"/>
</dbReference>
<comment type="subcellular location">
    <subcellularLocation>
        <location evidence="1">Membrane</location>
        <topology evidence="1">Multi-pass membrane protein</topology>
    </subcellularLocation>
</comment>
<evidence type="ECO:0000256" key="3">
    <source>
        <dbReference type="ARBA" id="ARBA00022989"/>
    </source>
</evidence>
<dbReference type="Gene3D" id="1.20.1250.20">
    <property type="entry name" value="MFS general substrate transporter like domains"/>
    <property type="match status" value="1"/>
</dbReference>
<name>A5DPU9_PICGU</name>
<evidence type="ECO:0000256" key="5">
    <source>
        <dbReference type="SAM" id="Phobius"/>
    </source>
</evidence>
<dbReference type="GeneID" id="5124177"/>
<dbReference type="KEGG" id="pgu:PGUG_05300"/>
<keyword evidence="7" id="KW-1185">Reference proteome</keyword>
<evidence type="ECO:0008006" key="8">
    <source>
        <dbReference type="Google" id="ProtNLM"/>
    </source>
</evidence>
<protein>
    <recommendedName>
        <fullName evidence="8">Major facilitator superfamily (MFS) profile domain-containing protein</fullName>
    </recommendedName>
</protein>
<gene>
    <name evidence="6" type="ORF">PGUG_05300</name>
</gene>
<keyword evidence="3 5" id="KW-1133">Transmembrane helix</keyword>
<proteinExistence type="predicted"/>
<dbReference type="GO" id="GO:0022857">
    <property type="term" value="F:transmembrane transporter activity"/>
    <property type="evidence" value="ECO:0007669"/>
    <property type="project" value="InterPro"/>
</dbReference>
<feature type="transmembrane region" description="Helical" evidence="5">
    <location>
        <begin position="355"/>
        <end position="376"/>
    </location>
</feature>
<dbReference type="Pfam" id="PF07690">
    <property type="entry name" value="MFS_1"/>
    <property type="match status" value="1"/>
</dbReference>
<sequence length="410" mass="46226">MCGFAAAPVDSLVEISTTDVFFQHERAEYLSWFILSLYAGSDLGPVACGYIVEHLSWRWCGYIQIIIFAVTLVVCLFYMEDTTFRRDYDSLQGEEEIMHQIKSRESSVAPQPVTEKSRVVIGSESDDLSDAASIASVDHSIPLRTYWQRMRLIETEYSDLRSWLTIFIRPFFLVSFPAVVWGGLIYGAQMMWLSLLATTQAEIYSYAPYNFSTPQTGLTNLGALVGSIIGMFYGGKFVDYLTVKLARRNNGIMEPEFRLWAMILPTVLNAAGLLAYGLSSAYQAPWAVSVVVGQGCLGFAMGSSGSICLTYAIDSYPKLASEALVLMLFVRNCIGCGFTFAIQPWLDKNGLKLTTWLMFMLSLIINGSFILMIMFGKSFRRWTKERYYKFSDPMFGEFFQRKAVEFKGIV</sequence>
<accession>A5DPU9</accession>
<dbReference type="EMBL" id="CH408161">
    <property type="protein sequence ID" value="EDK41202.2"/>
    <property type="molecule type" value="Genomic_DNA"/>
</dbReference>
<dbReference type="InParanoid" id="A5DPU9"/>